<dbReference type="InterPro" id="IPR001461">
    <property type="entry name" value="Aspartic_peptidase_A1"/>
</dbReference>
<accession>A0A4Q4M4C3</accession>
<keyword evidence="3" id="KW-0812">Transmembrane</keyword>
<dbReference type="GO" id="GO:0005576">
    <property type="term" value="C:extracellular region"/>
    <property type="evidence" value="ECO:0007669"/>
    <property type="project" value="TreeGrafter"/>
</dbReference>
<evidence type="ECO:0000256" key="2">
    <source>
        <dbReference type="SAM" id="MobiDB-lite"/>
    </source>
</evidence>
<dbReference type="InterPro" id="IPR033121">
    <property type="entry name" value="PEPTIDASE_A1"/>
</dbReference>
<gene>
    <name evidence="6" type="ORF">AA0114_g10804</name>
    <name evidence="5" type="ORF">AA0115_g12207</name>
</gene>
<dbReference type="PANTHER" id="PTHR47965">
    <property type="entry name" value="ASPARTYL PROTEASE-RELATED"/>
    <property type="match status" value="1"/>
</dbReference>
<proteinExistence type="inferred from homology"/>
<comment type="similarity">
    <text evidence="1">Belongs to the peptidase A1 family.</text>
</comment>
<dbReference type="PANTHER" id="PTHR47965:SF101">
    <property type="entry name" value="HYPOTHETICAL ASPARTYL PROTEASE (EUROFUNG)-RELATED"/>
    <property type="match status" value="1"/>
</dbReference>
<dbReference type="Proteomes" id="UP000292402">
    <property type="component" value="Unassembled WGS sequence"/>
</dbReference>
<dbReference type="PRINTS" id="PR00792">
    <property type="entry name" value="PEPSIN"/>
</dbReference>
<feature type="transmembrane region" description="Helical" evidence="3">
    <location>
        <begin position="419"/>
        <end position="443"/>
    </location>
</feature>
<dbReference type="SUPFAM" id="SSF50630">
    <property type="entry name" value="Acid proteases"/>
    <property type="match status" value="1"/>
</dbReference>
<reference evidence="6" key="3">
    <citation type="journal article" date="2019" name="J. ISSAAS">
        <title>Genomics, evolutionary history and diagnostics of the Alternaria alternata species group including apple and Asian pear pathotypes.</title>
        <authorList>
            <person name="Armitage A.D."/>
            <person name="Cockerton H.M."/>
            <person name="Sreenivasaprasad S."/>
            <person name="Woodhall J."/>
            <person name="Lane C."/>
            <person name="Harrison R.J."/>
            <person name="Clarkson J.P."/>
        </authorList>
    </citation>
    <scope>NUCLEOTIDE SEQUENCE</scope>
    <source>
        <strain evidence="6">FERA 1082</strain>
    </source>
</reference>
<dbReference type="Proteomes" id="UP000292340">
    <property type="component" value="Unassembled WGS sequence"/>
</dbReference>
<evidence type="ECO:0000256" key="1">
    <source>
        <dbReference type="ARBA" id="ARBA00007447"/>
    </source>
</evidence>
<comment type="caution">
    <text evidence="6">The sequence shown here is derived from an EMBL/GenBank/DDBJ whole genome shotgun (WGS) entry which is preliminary data.</text>
</comment>
<dbReference type="Gene3D" id="2.40.70.10">
    <property type="entry name" value="Acid Proteases"/>
    <property type="match status" value="2"/>
</dbReference>
<feature type="domain" description="Peptidase A1" evidence="4">
    <location>
        <begin position="39"/>
        <end position="387"/>
    </location>
</feature>
<keyword evidence="3" id="KW-0472">Membrane</keyword>
<feature type="compositionally biased region" description="Polar residues" evidence="2">
    <location>
        <begin position="89"/>
        <end position="99"/>
    </location>
</feature>
<dbReference type="CDD" id="cd05471">
    <property type="entry name" value="pepsin_like"/>
    <property type="match status" value="1"/>
</dbReference>
<evidence type="ECO:0000313" key="6">
    <source>
        <dbReference type="EMBL" id="RYN41555.1"/>
    </source>
</evidence>
<dbReference type="InterPro" id="IPR034164">
    <property type="entry name" value="Pepsin-like_dom"/>
</dbReference>
<dbReference type="Pfam" id="PF00026">
    <property type="entry name" value="Asp"/>
    <property type="match status" value="1"/>
</dbReference>
<reference evidence="5" key="1">
    <citation type="submission" date="2017-10" db="EMBL/GenBank/DDBJ databases">
        <authorList>
            <person name="Armitage A.D."/>
            <person name="Barbara D.J."/>
            <person name="Woodhall J.W."/>
            <person name="Sreenivasaprasad S."/>
            <person name="Lane C.R."/>
            <person name="Clarkson J.P."/>
            <person name="Harrison R.J."/>
        </authorList>
    </citation>
    <scope>NUCLEOTIDE SEQUENCE</scope>
    <source>
        <strain evidence="5">FERA 1164</strain>
    </source>
</reference>
<organism evidence="6 7">
    <name type="scientific">Alternaria tenuissima</name>
    <dbReference type="NCBI Taxonomy" id="119927"/>
    <lineage>
        <taxon>Eukaryota</taxon>
        <taxon>Fungi</taxon>
        <taxon>Dikarya</taxon>
        <taxon>Ascomycota</taxon>
        <taxon>Pezizomycotina</taxon>
        <taxon>Dothideomycetes</taxon>
        <taxon>Pleosporomycetidae</taxon>
        <taxon>Pleosporales</taxon>
        <taxon>Pleosporineae</taxon>
        <taxon>Pleosporaceae</taxon>
        <taxon>Alternaria</taxon>
        <taxon>Alternaria sect. Alternaria</taxon>
        <taxon>Alternaria alternata complex</taxon>
    </lineage>
</organism>
<dbReference type="AlphaFoldDB" id="A0A4Q4M4C3"/>
<dbReference type="InterPro" id="IPR021109">
    <property type="entry name" value="Peptidase_aspartic_dom_sf"/>
</dbReference>
<evidence type="ECO:0000313" key="5">
    <source>
        <dbReference type="EMBL" id="RYN16713.1"/>
    </source>
</evidence>
<dbReference type="PROSITE" id="PS51767">
    <property type="entry name" value="PEPTIDASE_A1"/>
    <property type="match status" value="1"/>
</dbReference>
<evidence type="ECO:0000259" key="4">
    <source>
        <dbReference type="PROSITE" id="PS51767"/>
    </source>
</evidence>
<name>A0A4Q4M4C3_9PLEO</name>
<dbReference type="GO" id="GO:0006508">
    <property type="term" value="P:proteolysis"/>
    <property type="evidence" value="ECO:0007669"/>
    <property type="project" value="InterPro"/>
</dbReference>
<dbReference type="GO" id="GO:0009277">
    <property type="term" value="C:fungal-type cell wall"/>
    <property type="evidence" value="ECO:0007669"/>
    <property type="project" value="TreeGrafter"/>
</dbReference>
<dbReference type="GO" id="GO:0004190">
    <property type="term" value="F:aspartic-type endopeptidase activity"/>
    <property type="evidence" value="ECO:0007669"/>
    <property type="project" value="InterPro"/>
</dbReference>
<dbReference type="EMBL" id="PDXA01000050">
    <property type="protein sequence ID" value="RYN41555.1"/>
    <property type="molecule type" value="Genomic_DNA"/>
</dbReference>
<dbReference type="EMBL" id="PDXB01000069">
    <property type="protein sequence ID" value="RYN16713.1"/>
    <property type="molecule type" value="Genomic_DNA"/>
</dbReference>
<feature type="region of interest" description="Disordered" evidence="2">
    <location>
        <begin position="76"/>
        <end position="99"/>
    </location>
</feature>
<sequence length="514" mass="55840">MPEALSLATAGRWLGNDGSWSTYAALGLPEHGQACADKISFQVRVGTPPQTFEVLPATQAQNVWLPISDECTRLQGGSDSCGDSRGATPFQQSPSPGFETNMSSSWNAIGLYELGLGRNHGITGNGFHGFDRVGLDNFTIHHLAVIAYASPGFWIGQMGLSPLPLNFSETISSPSLISALKEEGHIPSLTYGYQAGAVYRETKVPASLVLGGYDVSRSSEPLTIDINTDTSRALTVGLQDIVVTNTLEGTLSMIENERILAPIDSSIPEIWLPKSVCDRFESAFGLEYHDRTGRYVLTDSARDRLRELDPTLTFTIGTNAVTGGNTTIVQIPYAAFDLQAGYPIFANATNYFPIRRADNESQYAIGRAFLQEAYIGVDFESGIFNVSAAKWDNLEPNIITISKKDRDVEAAREGLSGGAIAGIVIGCVTAMLLCILCTWFFVLKPRRRRRQNMTLDEVDEKVARDALHTDPGSTGAAVHELPAKHGHNELDEVKIISELGSQELVHELPSECVR</sequence>
<protein>
    <recommendedName>
        <fullName evidence="4">Peptidase A1 domain-containing protein</fullName>
    </recommendedName>
</protein>
<evidence type="ECO:0000256" key="3">
    <source>
        <dbReference type="SAM" id="Phobius"/>
    </source>
</evidence>
<keyword evidence="3" id="KW-1133">Transmembrane helix</keyword>
<evidence type="ECO:0000313" key="7">
    <source>
        <dbReference type="Proteomes" id="UP000292402"/>
    </source>
</evidence>
<dbReference type="GO" id="GO:0031505">
    <property type="term" value="P:fungal-type cell wall organization"/>
    <property type="evidence" value="ECO:0007669"/>
    <property type="project" value="TreeGrafter"/>
</dbReference>
<reference evidence="5 7" key="2">
    <citation type="journal article" date="2019" name="bioRxiv">
        <title>Genomics, evolutionary history and diagnostics of the Alternaria alternata species group including apple and Asian pear pathotypes.</title>
        <authorList>
            <person name="Armitage A.D."/>
            <person name="Cockerton H.M."/>
            <person name="Sreenivasaprasad S."/>
            <person name="Woodhall J.W."/>
            <person name="Lane C.R."/>
            <person name="Harrison R.J."/>
            <person name="Clarkson J.P."/>
        </authorList>
    </citation>
    <scope>NUCLEOTIDE SEQUENCE [LARGE SCALE GENOMIC DNA]</scope>
    <source>
        <strain evidence="7">FERA 1082</strain>
        <strain evidence="5">FERA 1164</strain>
    </source>
</reference>